<accession>A0A0R3U7H6</accession>
<dbReference type="OrthoDB" id="6288071at2759"/>
<sequence>MLFLIDSGANISVVPPTRSEKRSYKPFSVFSAASGLPILTNGQRSIRLALGLRRQSRWVFTIAAGPIQSLVQIFSTTLVSFSTLGTGI</sequence>
<dbReference type="WBParaSite" id="MCOS_0000277701-mRNA-1">
    <property type="protein sequence ID" value="MCOS_0000277701-mRNA-1"/>
    <property type="gene ID" value="MCOS_0000277701"/>
</dbReference>
<dbReference type="AlphaFoldDB" id="A0A0R3U7H6"/>
<evidence type="ECO:0000313" key="2">
    <source>
        <dbReference type="Proteomes" id="UP000267029"/>
    </source>
</evidence>
<evidence type="ECO:0000313" key="3">
    <source>
        <dbReference type="WBParaSite" id="MCOS_0000277701-mRNA-1"/>
    </source>
</evidence>
<gene>
    <name evidence="1" type="ORF">MCOS_LOCUS2778</name>
</gene>
<dbReference type="Proteomes" id="UP000267029">
    <property type="component" value="Unassembled WGS sequence"/>
</dbReference>
<reference evidence="3" key="1">
    <citation type="submission" date="2017-02" db="UniProtKB">
        <authorList>
            <consortium name="WormBaseParasite"/>
        </authorList>
    </citation>
    <scope>IDENTIFICATION</scope>
</reference>
<proteinExistence type="predicted"/>
<reference evidence="1 2" key="2">
    <citation type="submission" date="2018-10" db="EMBL/GenBank/DDBJ databases">
        <authorList>
            <consortium name="Pathogen Informatics"/>
        </authorList>
    </citation>
    <scope>NUCLEOTIDE SEQUENCE [LARGE SCALE GENOMIC DNA]</scope>
</reference>
<organism evidence="3">
    <name type="scientific">Mesocestoides corti</name>
    <name type="common">Flatworm</name>
    <dbReference type="NCBI Taxonomy" id="53468"/>
    <lineage>
        <taxon>Eukaryota</taxon>
        <taxon>Metazoa</taxon>
        <taxon>Spiralia</taxon>
        <taxon>Lophotrochozoa</taxon>
        <taxon>Platyhelminthes</taxon>
        <taxon>Cestoda</taxon>
        <taxon>Eucestoda</taxon>
        <taxon>Cyclophyllidea</taxon>
        <taxon>Mesocestoididae</taxon>
        <taxon>Mesocestoides</taxon>
    </lineage>
</organism>
<evidence type="ECO:0000313" key="1">
    <source>
        <dbReference type="EMBL" id="VDD76775.1"/>
    </source>
</evidence>
<dbReference type="EMBL" id="UXSR01000504">
    <property type="protein sequence ID" value="VDD76775.1"/>
    <property type="molecule type" value="Genomic_DNA"/>
</dbReference>
<keyword evidence="2" id="KW-1185">Reference proteome</keyword>
<name>A0A0R3U7H6_MESCO</name>
<protein>
    <submittedName>
        <fullName evidence="3">Peptidase A2 domain-containing protein</fullName>
    </submittedName>
</protein>